<name>A0A0F9XAS1_9ZZZZ</name>
<evidence type="ECO:0000313" key="1">
    <source>
        <dbReference type="EMBL" id="KKN88753.1"/>
    </source>
</evidence>
<dbReference type="Pfam" id="PF24228">
    <property type="entry name" value="CrAss_Ring_1"/>
    <property type="match status" value="1"/>
</dbReference>
<gene>
    <name evidence="1" type="ORF">LCGC14_0246440</name>
</gene>
<dbReference type="AlphaFoldDB" id="A0A0F9XAS1"/>
<dbReference type="InterPro" id="IPR057118">
    <property type="entry name" value="R1-like"/>
</dbReference>
<comment type="caution">
    <text evidence="1">The sequence shown here is derived from an EMBL/GenBank/DDBJ whole genome shotgun (WGS) entry which is preliminary data.</text>
</comment>
<dbReference type="EMBL" id="LAZR01000126">
    <property type="protein sequence ID" value="KKN88753.1"/>
    <property type="molecule type" value="Genomic_DNA"/>
</dbReference>
<protein>
    <submittedName>
        <fullName evidence="1">Uncharacterized protein</fullName>
    </submittedName>
</protein>
<organism evidence="1">
    <name type="scientific">marine sediment metagenome</name>
    <dbReference type="NCBI Taxonomy" id="412755"/>
    <lineage>
        <taxon>unclassified sequences</taxon>
        <taxon>metagenomes</taxon>
        <taxon>ecological metagenomes</taxon>
    </lineage>
</organism>
<reference evidence="1" key="1">
    <citation type="journal article" date="2015" name="Nature">
        <title>Complex archaea that bridge the gap between prokaryotes and eukaryotes.</title>
        <authorList>
            <person name="Spang A."/>
            <person name="Saw J.H."/>
            <person name="Jorgensen S.L."/>
            <person name="Zaremba-Niedzwiedzka K."/>
            <person name="Martijn J."/>
            <person name="Lind A.E."/>
            <person name="van Eijk R."/>
            <person name="Schleper C."/>
            <person name="Guy L."/>
            <person name="Ettema T.J."/>
        </authorList>
    </citation>
    <scope>NUCLEOTIDE SEQUENCE</scope>
</reference>
<accession>A0A0F9XAS1</accession>
<proteinExistence type="predicted"/>
<sequence length="279" mass="32307">MTSTEQILIKIKRQYGINIANRRADAIMFIGEAIEAIGYHTGFETVVEELTVSNYRVKKPYRFVGGEDNLSIFYGTYSLPLSRNQYNLRYPHLGDTEESADANAVKVAELQKEVDRYDALIITLATDPTDQDIIDAVAESQTTISSMTRALKIETQPIDDVVDSYNIQGDWIQTTFVSGTIEVHYKAFFVDETTEYPMIVDTFKYRQAVMWYVFSRLLLSGETHGEFNFKKADLEWDYYRDQARQEPKMPSIDMSEEFTNHWTRMSLNGRFMEEAFMEV</sequence>